<keyword evidence="3" id="KW-0732">Signal</keyword>
<evidence type="ECO:0000256" key="2">
    <source>
        <dbReference type="SAM" id="Phobius"/>
    </source>
</evidence>
<feature type="chain" id="PRO_5009524283" evidence="3">
    <location>
        <begin position="28"/>
        <end position="148"/>
    </location>
</feature>
<feature type="transmembrane region" description="Helical" evidence="2">
    <location>
        <begin position="73"/>
        <end position="97"/>
    </location>
</feature>
<proteinExistence type="predicted"/>
<accession>A0A1F6EVH0</accession>
<evidence type="ECO:0000256" key="1">
    <source>
        <dbReference type="SAM" id="MobiDB-lite"/>
    </source>
</evidence>
<feature type="transmembrane region" description="Helical" evidence="2">
    <location>
        <begin position="103"/>
        <end position="127"/>
    </location>
</feature>
<dbReference type="AlphaFoldDB" id="A0A1F6EVH0"/>
<feature type="region of interest" description="Disordered" evidence="1">
    <location>
        <begin position="129"/>
        <end position="148"/>
    </location>
</feature>
<protein>
    <submittedName>
        <fullName evidence="4">Uncharacterized protein</fullName>
    </submittedName>
</protein>
<dbReference type="EMBL" id="MFMC01000016">
    <property type="protein sequence ID" value="OGG77462.1"/>
    <property type="molecule type" value="Genomic_DNA"/>
</dbReference>
<comment type="caution">
    <text evidence="4">The sequence shown here is derived from an EMBL/GenBank/DDBJ whole genome shotgun (WGS) entry which is preliminary data.</text>
</comment>
<keyword evidence="2" id="KW-1133">Transmembrane helix</keyword>
<organism evidence="4 5">
    <name type="scientific">Candidatus Kaiserbacteria bacterium RIFCSPLOWO2_01_FULL_54_24</name>
    <dbReference type="NCBI Taxonomy" id="1798515"/>
    <lineage>
        <taxon>Bacteria</taxon>
        <taxon>Candidatus Kaiseribacteriota</taxon>
    </lineage>
</organism>
<feature type="compositionally biased region" description="Pro residues" evidence="1">
    <location>
        <begin position="139"/>
        <end position="148"/>
    </location>
</feature>
<evidence type="ECO:0000256" key="3">
    <source>
        <dbReference type="SAM" id="SignalP"/>
    </source>
</evidence>
<feature type="signal peptide" evidence="3">
    <location>
        <begin position="1"/>
        <end position="27"/>
    </location>
</feature>
<keyword evidence="2" id="KW-0472">Membrane</keyword>
<dbReference type="Proteomes" id="UP000177215">
    <property type="component" value="Unassembled WGS sequence"/>
</dbReference>
<evidence type="ECO:0000313" key="5">
    <source>
        <dbReference type="Proteomes" id="UP000177215"/>
    </source>
</evidence>
<dbReference type="STRING" id="1798515.A3B35_02500"/>
<gene>
    <name evidence="4" type="ORF">A3B35_02500</name>
</gene>
<sequence length="148" mass="15871">MDQQKRISVLGNSLCLLALFAPGSASALTLVQVTGLFYVAVGILVTFTLGIFVWGIGVWIARFNTWPSHRETAIRILEWAVSMLFVLILLIALIYFIQRHSTLALSILAVIAIIAVLILIVSVAAGAKKKKPAAGARGAPPPGAPQRR</sequence>
<keyword evidence="2" id="KW-0812">Transmembrane</keyword>
<reference evidence="4 5" key="1">
    <citation type="journal article" date="2016" name="Nat. Commun.">
        <title>Thousands of microbial genomes shed light on interconnected biogeochemical processes in an aquifer system.</title>
        <authorList>
            <person name="Anantharaman K."/>
            <person name="Brown C.T."/>
            <person name="Hug L.A."/>
            <person name="Sharon I."/>
            <person name="Castelle C.J."/>
            <person name="Probst A.J."/>
            <person name="Thomas B.C."/>
            <person name="Singh A."/>
            <person name="Wilkins M.J."/>
            <person name="Karaoz U."/>
            <person name="Brodie E.L."/>
            <person name="Williams K.H."/>
            <person name="Hubbard S.S."/>
            <person name="Banfield J.F."/>
        </authorList>
    </citation>
    <scope>NUCLEOTIDE SEQUENCE [LARGE SCALE GENOMIC DNA]</scope>
</reference>
<name>A0A1F6EVH0_9BACT</name>
<feature type="transmembrane region" description="Helical" evidence="2">
    <location>
        <begin position="37"/>
        <end position="61"/>
    </location>
</feature>
<evidence type="ECO:0000313" key="4">
    <source>
        <dbReference type="EMBL" id="OGG77462.1"/>
    </source>
</evidence>